<evidence type="ECO:0000313" key="3">
    <source>
        <dbReference type="EMBL" id="UOA16856.1"/>
    </source>
</evidence>
<gene>
    <name evidence="3" type="ORF">DSM109990_03743</name>
</gene>
<reference evidence="4" key="1">
    <citation type="journal article" date="2022" name="Microorganisms">
        <title>Beyond the ABCs#Discovery of Three New Plasmid Types in Rhodobacterales (RepQ, RepY, RepW).</title>
        <authorList>
            <person name="Freese H.M."/>
            <person name="Ringel V."/>
            <person name="Overmann J."/>
            <person name="Petersen J."/>
        </authorList>
    </citation>
    <scope>NUCLEOTIDE SEQUENCE [LARGE SCALE GENOMIC DNA]</scope>
    <source>
        <strain evidence="4">DSM 109990</strain>
        <plasmid evidence="4">pDSM109990_b</plasmid>
    </source>
</reference>
<dbReference type="EMBL" id="CP085146">
    <property type="protein sequence ID" value="UOA16856.1"/>
    <property type="molecule type" value="Genomic_DNA"/>
</dbReference>
<evidence type="ECO:0000313" key="4">
    <source>
        <dbReference type="Proteomes" id="UP000831019"/>
    </source>
</evidence>
<keyword evidence="3" id="KW-0614">Plasmid</keyword>
<dbReference type="RefSeq" id="WP_243263614.1">
    <property type="nucleotide sequence ID" value="NZ_CP085146.1"/>
</dbReference>
<keyword evidence="4" id="KW-1185">Reference proteome</keyword>
<dbReference type="Proteomes" id="UP000831019">
    <property type="component" value="Plasmid pDSM109990_b"/>
</dbReference>
<dbReference type="InterPro" id="IPR050789">
    <property type="entry name" value="Diverse_Enzym_Activities"/>
</dbReference>
<dbReference type="SUPFAM" id="SSF56601">
    <property type="entry name" value="beta-lactamase/transpeptidase-like"/>
    <property type="match status" value="1"/>
</dbReference>
<geneLocation type="plasmid" evidence="3 4">
    <name>pDSM109990_b</name>
</geneLocation>
<sequence>MTFAATSALQAAVDHALAHETAWPREMYYPDGAYVGNREWDESGPWTEIVGPVAPRGGPAGVVLHRGQRVADWGDTTRMDMTFSIAKSYLSVLAGLAVKDGLIADLDAPVGDSVPGPYFSGDHNGRITWRHMLQMNSEWRGEIFGKDDQVDHYRQIGVGADNSRKGQLREVSAPGSHYEYNDVRVNALAYALLCRFGRPLPEVLRERIMDPIGASADWRWEGYSTSWVEVDGTRVQSVTGGGHWGGGLFIGAEDHAKFGQFICQNGQWDGVQILPEDWMRQSLTPTPTLDKYGFLWWLNRGQDANSALPETAFSAQGAGGHMIWIAPEQEIVAVMRWLAPPQAPKFLELLMAALNGSARG</sequence>
<protein>
    <recommendedName>
        <fullName evidence="2">Beta-lactamase-related domain-containing protein</fullName>
    </recommendedName>
</protein>
<proteinExistence type="predicted"/>
<dbReference type="PANTHER" id="PTHR43283">
    <property type="entry name" value="BETA-LACTAMASE-RELATED"/>
    <property type="match status" value="1"/>
</dbReference>
<dbReference type="PANTHER" id="PTHR43283:SF11">
    <property type="entry name" value="BETA-LACTAMASE-RELATED DOMAIN-CONTAINING PROTEIN"/>
    <property type="match status" value="1"/>
</dbReference>
<keyword evidence="1" id="KW-0378">Hydrolase</keyword>
<feature type="domain" description="Beta-lactamase-related" evidence="2">
    <location>
        <begin position="62"/>
        <end position="335"/>
    </location>
</feature>
<evidence type="ECO:0000256" key="1">
    <source>
        <dbReference type="ARBA" id="ARBA00022801"/>
    </source>
</evidence>
<organism evidence="3 4">
    <name type="scientific">Sulfitobacter dubius</name>
    <dbReference type="NCBI Taxonomy" id="218673"/>
    <lineage>
        <taxon>Bacteria</taxon>
        <taxon>Pseudomonadati</taxon>
        <taxon>Pseudomonadota</taxon>
        <taxon>Alphaproteobacteria</taxon>
        <taxon>Rhodobacterales</taxon>
        <taxon>Roseobacteraceae</taxon>
        <taxon>Sulfitobacter</taxon>
    </lineage>
</organism>
<name>A0ABY3ZTA2_9RHOB</name>
<accession>A0ABY3ZTA2</accession>
<dbReference type="Pfam" id="PF00144">
    <property type="entry name" value="Beta-lactamase"/>
    <property type="match status" value="1"/>
</dbReference>
<dbReference type="Gene3D" id="3.40.710.10">
    <property type="entry name" value="DD-peptidase/beta-lactamase superfamily"/>
    <property type="match status" value="1"/>
</dbReference>
<dbReference type="InterPro" id="IPR001466">
    <property type="entry name" value="Beta-lactam-related"/>
</dbReference>
<dbReference type="InterPro" id="IPR012338">
    <property type="entry name" value="Beta-lactam/transpept-like"/>
</dbReference>
<evidence type="ECO:0000259" key="2">
    <source>
        <dbReference type="Pfam" id="PF00144"/>
    </source>
</evidence>